<dbReference type="EMBL" id="MU839037">
    <property type="protein sequence ID" value="KAK1762468.1"/>
    <property type="molecule type" value="Genomic_DNA"/>
</dbReference>
<accession>A0AAJ0BSA7</accession>
<name>A0AAJ0BSA7_9PEZI</name>
<evidence type="ECO:0000313" key="1">
    <source>
        <dbReference type="EMBL" id="KAK1762468.1"/>
    </source>
</evidence>
<gene>
    <name evidence="1" type="ORF">QBC33DRAFT_551950</name>
</gene>
<dbReference type="Proteomes" id="UP001244011">
    <property type="component" value="Unassembled WGS sequence"/>
</dbReference>
<dbReference type="RefSeq" id="XP_060278681.1">
    <property type="nucleotide sequence ID" value="XM_060429251.1"/>
</dbReference>
<reference evidence="1" key="1">
    <citation type="submission" date="2023-06" db="EMBL/GenBank/DDBJ databases">
        <title>Genome-scale phylogeny and comparative genomics of the fungal order Sordariales.</title>
        <authorList>
            <consortium name="Lawrence Berkeley National Laboratory"/>
            <person name="Hensen N."/>
            <person name="Bonometti L."/>
            <person name="Westerberg I."/>
            <person name="Brannstrom I.O."/>
            <person name="Guillou S."/>
            <person name="Cros-Aarteil S."/>
            <person name="Calhoun S."/>
            <person name="Haridas S."/>
            <person name="Kuo A."/>
            <person name="Mondo S."/>
            <person name="Pangilinan J."/>
            <person name="Riley R."/>
            <person name="Labutti K."/>
            <person name="Andreopoulos B."/>
            <person name="Lipzen A."/>
            <person name="Chen C."/>
            <person name="Yanf M."/>
            <person name="Daum C."/>
            <person name="Ng V."/>
            <person name="Clum A."/>
            <person name="Steindorff A."/>
            <person name="Ohm R."/>
            <person name="Martin F."/>
            <person name="Silar P."/>
            <person name="Natvig D."/>
            <person name="Lalanne C."/>
            <person name="Gautier V."/>
            <person name="Ament-Velasquez S.L."/>
            <person name="Kruys A."/>
            <person name="Hutchinson M.I."/>
            <person name="Powell A.J."/>
            <person name="Barry K."/>
            <person name="Miller A.N."/>
            <person name="Grigoriev I.V."/>
            <person name="Debuchy R."/>
            <person name="Gladieux P."/>
            <person name="Thoren M.H."/>
            <person name="Johannesson H."/>
        </authorList>
    </citation>
    <scope>NUCLEOTIDE SEQUENCE</scope>
    <source>
        <strain evidence="1">8032-3</strain>
    </source>
</reference>
<keyword evidence="2" id="KW-1185">Reference proteome</keyword>
<sequence>MHLLNFPIEIRLLIYSELLVQDSPVELVLNYGPCNPRLFRFEGQGLNPALLRVNKTVNEEAIAFLYSNNGFRFPDAYTSFNTDTDSISDNSDGSDGTYVPCIAPFLQQIGANAALLRHICINFPTSFDSANWENPFPCEEYLQVLQLIRETCPGLRTVEISSKPPGGIFSLRAVDRAAEMLRALDDGGFKAMPSLEKIVVVREEYDIDEEVMALRESIMQRMPSCKWSIELTKVLPDVWTSCDDRVVFDNYEDCWRYDAEMLNRQMEREEREHWEEECYHRRNDPYWKNDSDYD</sequence>
<dbReference type="InterPro" id="IPR038883">
    <property type="entry name" value="AN11006-like"/>
</dbReference>
<protein>
    <submittedName>
        <fullName evidence="1">Uncharacterized protein</fullName>
    </submittedName>
</protein>
<comment type="caution">
    <text evidence="1">The sequence shown here is derived from an EMBL/GenBank/DDBJ whole genome shotgun (WGS) entry which is preliminary data.</text>
</comment>
<proteinExistence type="predicted"/>
<dbReference type="PANTHER" id="PTHR42085:SF2">
    <property type="entry name" value="F-BOX DOMAIN-CONTAINING PROTEIN"/>
    <property type="match status" value="1"/>
</dbReference>
<dbReference type="PANTHER" id="PTHR42085">
    <property type="entry name" value="F-BOX DOMAIN-CONTAINING PROTEIN"/>
    <property type="match status" value="1"/>
</dbReference>
<dbReference type="GeneID" id="85312438"/>
<dbReference type="AlphaFoldDB" id="A0AAJ0BSA7"/>
<organism evidence="1 2">
    <name type="scientific">Phialemonium atrogriseum</name>
    <dbReference type="NCBI Taxonomy" id="1093897"/>
    <lineage>
        <taxon>Eukaryota</taxon>
        <taxon>Fungi</taxon>
        <taxon>Dikarya</taxon>
        <taxon>Ascomycota</taxon>
        <taxon>Pezizomycotina</taxon>
        <taxon>Sordariomycetes</taxon>
        <taxon>Sordariomycetidae</taxon>
        <taxon>Cephalothecales</taxon>
        <taxon>Cephalothecaceae</taxon>
        <taxon>Phialemonium</taxon>
    </lineage>
</organism>
<evidence type="ECO:0000313" key="2">
    <source>
        <dbReference type="Proteomes" id="UP001244011"/>
    </source>
</evidence>